<dbReference type="Proteomes" id="UP001056120">
    <property type="component" value="Linkage Group LG17"/>
</dbReference>
<dbReference type="EMBL" id="CM042034">
    <property type="protein sequence ID" value="KAI3761200.1"/>
    <property type="molecule type" value="Genomic_DNA"/>
</dbReference>
<gene>
    <name evidence="1" type="ORF">L1987_51612</name>
</gene>
<keyword evidence="2" id="KW-1185">Reference proteome</keyword>
<reference evidence="2" key="1">
    <citation type="journal article" date="2022" name="Mol. Ecol. Resour.">
        <title>The genomes of chicory, endive, great burdock and yacon provide insights into Asteraceae palaeo-polyploidization history and plant inulin production.</title>
        <authorList>
            <person name="Fan W."/>
            <person name="Wang S."/>
            <person name="Wang H."/>
            <person name="Wang A."/>
            <person name="Jiang F."/>
            <person name="Liu H."/>
            <person name="Zhao H."/>
            <person name="Xu D."/>
            <person name="Zhang Y."/>
        </authorList>
    </citation>
    <scope>NUCLEOTIDE SEQUENCE [LARGE SCALE GENOMIC DNA]</scope>
    <source>
        <strain evidence="2">cv. Yunnan</strain>
    </source>
</reference>
<evidence type="ECO:0000313" key="1">
    <source>
        <dbReference type="EMBL" id="KAI3761200.1"/>
    </source>
</evidence>
<comment type="caution">
    <text evidence="1">The sequence shown here is derived from an EMBL/GenBank/DDBJ whole genome shotgun (WGS) entry which is preliminary data.</text>
</comment>
<evidence type="ECO:0000313" key="2">
    <source>
        <dbReference type="Proteomes" id="UP001056120"/>
    </source>
</evidence>
<accession>A0ACB9ER46</accession>
<reference evidence="1 2" key="2">
    <citation type="journal article" date="2022" name="Mol. Ecol. Resour.">
        <title>The genomes of chicory, endive, great burdock and yacon provide insights into Asteraceae paleo-polyploidization history and plant inulin production.</title>
        <authorList>
            <person name="Fan W."/>
            <person name="Wang S."/>
            <person name="Wang H."/>
            <person name="Wang A."/>
            <person name="Jiang F."/>
            <person name="Liu H."/>
            <person name="Zhao H."/>
            <person name="Xu D."/>
            <person name="Zhang Y."/>
        </authorList>
    </citation>
    <scope>NUCLEOTIDE SEQUENCE [LARGE SCALE GENOMIC DNA]</scope>
    <source>
        <strain evidence="2">cv. Yunnan</strain>
        <tissue evidence="1">Leaves</tissue>
    </source>
</reference>
<proteinExistence type="predicted"/>
<protein>
    <submittedName>
        <fullName evidence="1">Uncharacterized protein</fullName>
    </submittedName>
</protein>
<name>A0ACB9ER46_9ASTR</name>
<organism evidence="1 2">
    <name type="scientific">Smallanthus sonchifolius</name>
    <dbReference type="NCBI Taxonomy" id="185202"/>
    <lineage>
        <taxon>Eukaryota</taxon>
        <taxon>Viridiplantae</taxon>
        <taxon>Streptophyta</taxon>
        <taxon>Embryophyta</taxon>
        <taxon>Tracheophyta</taxon>
        <taxon>Spermatophyta</taxon>
        <taxon>Magnoliopsida</taxon>
        <taxon>eudicotyledons</taxon>
        <taxon>Gunneridae</taxon>
        <taxon>Pentapetalae</taxon>
        <taxon>asterids</taxon>
        <taxon>campanulids</taxon>
        <taxon>Asterales</taxon>
        <taxon>Asteraceae</taxon>
        <taxon>Asteroideae</taxon>
        <taxon>Heliantheae alliance</taxon>
        <taxon>Millerieae</taxon>
        <taxon>Smallanthus</taxon>
    </lineage>
</organism>
<sequence>MLFHGFCRLSDLCIPDRRITCMSWPYRSIIRRLSMWFIAAIYLFADDLADLQRIWHTDLASVLQNSNSRYRKVVSAIDEGLRDVSHAIM</sequence>